<dbReference type="Gene3D" id="3.30.750.24">
    <property type="entry name" value="STAS domain"/>
    <property type="match status" value="1"/>
</dbReference>
<feature type="domain" description="STAS" evidence="3">
    <location>
        <begin position="27"/>
        <end position="122"/>
    </location>
</feature>
<dbReference type="Pfam" id="PF13466">
    <property type="entry name" value="STAS_2"/>
    <property type="match status" value="1"/>
</dbReference>
<proteinExistence type="inferred from homology"/>
<dbReference type="InterPro" id="IPR003658">
    <property type="entry name" value="Anti-sigma_ant"/>
</dbReference>
<gene>
    <name evidence="4" type="ORF">KDL01_30040</name>
</gene>
<dbReference type="Proteomes" id="UP000675781">
    <property type="component" value="Unassembled WGS sequence"/>
</dbReference>
<protein>
    <recommendedName>
        <fullName evidence="2">Anti-sigma factor antagonist</fullName>
    </recommendedName>
</protein>
<keyword evidence="5" id="KW-1185">Reference proteome</keyword>
<dbReference type="PROSITE" id="PS50801">
    <property type="entry name" value="STAS"/>
    <property type="match status" value="1"/>
</dbReference>
<evidence type="ECO:0000256" key="1">
    <source>
        <dbReference type="ARBA" id="ARBA00009013"/>
    </source>
</evidence>
<dbReference type="AlphaFoldDB" id="A0A941EW76"/>
<dbReference type="InterPro" id="IPR058548">
    <property type="entry name" value="MlaB-like_STAS"/>
</dbReference>
<comment type="similarity">
    <text evidence="1 2">Belongs to the anti-sigma-factor antagonist family.</text>
</comment>
<dbReference type="PANTHER" id="PTHR33495:SF2">
    <property type="entry name" value="ANTI-SIGMA FACTOR ANTAGONIST TM_1081-RELATED"/>
    <property type="match status" value="1"/>
</dbReference>
<reference evidence="4" key="1">
    <citation type="submission" date="2021-04" db="EMBL/GenBank/DDBJ databases">
        <title>Genome based classification of Actinospica acidithermotolerans sp. nov., an actinobacterium isolated from an Indonesian hot spring.</title>
        <authorList>
            <person name="Kusuma A.B."/>
            <person name="Putra K.E."/>
            <person name="Nafisah S."/>
            <person name="Loh J."/>
            <person name="Nouioui I."/>
            <person name="Goodfellow M."/>
        </authorList>
    </citation>
    <scope>NUCLEOTIDE SEQUENCE</scope>
    <source>
        <strain evidence="4">CSCA 57</strain>
    </source>
</reference>
<dbReference type="CDD" id="cd07043">
    <property type="entry name" value="STAS_anti-anti-sigma_factors"/>
    <property type="match status" value="1"/>
</dbReference>
<name>A0A941EW76_9ACTN</name>
<evidence type="ECO:0000313" key="5">
    <source>
        <dbReference type="Proteomes" id="UP000675781"/>
    </source>
</evidence>
<sequence length="122" mass="13388">METFDTPTMARFEQGVRVITHGTRLRLRLRGELDLVTAPGLLDVVAARLEQCRGHAVTELQIDCADLDFCDSSGLATLILARQRADAAGVRLVLSAQPRHLRHLFQLSGLSALFPAEPESEP</sequence>
<dbReference type="RefSeq" id="WP_212532025.1">
    <property type="nucleotide sequence ID" value="NZ_JAGSOG010000212.1"/>
</dbReference>
<evidence type="ECO:0000259" key="3">
    <source>
        <dbReference type="PROSITE" id="PS50801"/>
    </source>
</evidence>
<dbReference type="NCBIfam" id="TIGR00377">
    <property type="entry name" value="ant_ant_sig"/>
    <property type="match status" value="1"/>
</dbReference>
<accession>A0A941EW76</accession>
<dbReference type="EMBL" id="JAGSOG010000212">
    <property type="protein sequence ID" value="MBR7837558.1"/>
    <property type="molecule type" value="Genomic_DNA"/>
</dbReference>
<dbReference type="InterPro" id="IPR036513">
    <property type="entry name" value="STAS_dom_sf"/>
</dbReference>
<comment type="caution">
    <text evidence="4">The sequence shown here is derived from an EMBL/GenBank/DDBJ whole genome shotgun (WGS) entry which is preliminary data.</text>
</comment>
<dbReference type="PANTHER" id="PTHR33495">
    <property type="entry name" value="ANTI-SIGMA FACTOR ANTAGONIST TM_1081-RELATED-RELATED"/>
    <property type="match status" value="1"/>
</dbReference>
<dbReference type="SUPFAM" id="SSF52091">
    <property type="entry name" value="SpoIIaa-like"/>
    <property type="match status" value="1"/>
</dbReference>
<organism evidence="4 5">
    <name type="scientific">Actinospica durhamensis</name>
    <dbReference type="NCBI Taxonomy" id="1508375"/>
    <lineage>
        <taxon>Bacteria</taxon>
        <taxon>Bacillati</taxon>
        <taxon>Actinomycetota</taxon>
        <taxon>Actinomycetes</taxon>
        <taxon>Catenulisporales</taxon>
        <taxon>Actinospicaceae</taxon>
        <taxon>Actinospica</taxon>
    </lineage>
</organism>
<dbReference type="GO" id="GO:0043856">
    <property type="term" value="F:anti-sigma factor antagonist activity"/>
    <property type="evidence" value="ECO:0007669"/>
    <property type="project" value="InterPro"/>
</dbReference>
<dbReference type="InterPro" id="IPR002645">
    <property type="entry name" value="STAS_dom"/>
</dbReference>
<evidence type="ECO:0000313" key="4">
    <source>
        <dbReference type="EMBL" id="MBR7837558.1"/>
    </source>
</evidence>
<evidence type="ECO:0000256" key="2">
    <source>
        <dbReference type="RuleBase" id="RU003749"/>
    </source>
</evidence>